<protein>
    <submittedName>
        <fullName evidence="1">Uncharacterized protein</fullName>
    </submittedName>
</protein>
<reference evidence="1 2" key="1">
    <citation type="submission" date="2019-01" db="EMBL/GenBank/DDBJ databases">
        <title>Genome sequencing of strain DFW100M-13.</title>
        <authorList>
            <person name="Heo J."/>
            <person name="Kim S.-J."/>
            <person name="Kim J.-S."/>
            <person name="Hong S.-B."/>
            <person name="Kwon S.-W."/>
        </authorList>
    </citation>
    <scope>NUCLEOTIDE SEQUENCE [LARGE SCALE GENOMIC DNA]</scope>
    <source>
        <strain evidence="1 2">DFW100M-13</strain>
    </source>
</reference>
<gene>
    <name evidence="1" type="ORF">ET475_10425</name>
</gene>
<sequence>MGVPIGGGIGIVTTQDNTGGTLSPAGYFGDILDTALQKAWSTYHPKLEEQLTQLLRTPDLFAKGFSLYDTHVSISSDLAYTIDRTDTDDVVISVTTGTNRIETHSTQPTAAGKWADPAVVITFALSVSYVLDIPPLTAPVSTTGFSHARILAPDVEPDNLIADFAFLLNDIFEWFSGTDAIAEVEKLVAAMDFASILNDALAPLNAKLTELADQGYWFLDVLVDQLDGHSGSLHAQSFTGFSGAPADQLGIVLKVWGFDRSGVIEGEVHWPAALGAPGLPISAQLVDLSRATSMVLNSAHVAAPPAATAPAAVTLTADMTPAQQAAVPRLTAGVRSPADEGAVGKAMAALSTDERLHAVAELRRGAASRFFSTLGTAVATRLIDEIAHGRSDFVVEVTTPVSPGPGMFAVDRVVGRMSGLWAADDETTMRRRYRVVDVATDVPLTVRARLADGQEWHGSVAQVAAEPDGWQGSVTVHRMPEKSKKRLIDELPNLRLNASAQRAVAGALRGQESALNPQPLPPKSVQLSRLLQFAKPDAAASPAAKVTVSAPHVDTRRLDAVRDQISHLVRKRQNPSGDGVVENIDFVLAEYHPPVIH</sequence>
<dbReference type="Proteomes" id="UP000293995">
    <property type="component" value="Chromosome"/>
</dbReference>
<name>A0A4P6EDL2_9MICO</name>
<proteinExistence type="predicted"/>
<dbReference type="OrthoDB" id="4848242at2"/>
<keyword evidence="2" id="KW-1185">Reference proteome</keyword>
<evidence type="ECO:0000313" key="2">
    <source>
        <dbReference type="Proteomes" id="UP000293995"/>
    </source>
</evidence>
<organism evidence="1 2">
    <name type="scientific">Microbacterium protaetiae</name>
    <dbReference type="NCBI Taxonomy" id="2509458"/>
    <lineage>
        <taxon>Bacteria</taxon>
        <taxon>Bacillati</taxon>
        <taxon>Actinomycetota</taxon>
        <taxon>Actinomycetes</taxon>
        <taxon>Micrococcales</taxon>
        <taxon>Microbacteriaceae</taxon>
        <taxon>Microbacterium</taxon>
    </lineage>
</organism>
<dbReference type="KEGG" id="mprt:ET475_10425"/>
<evidence type="ECO:0000313" key="1">
    <source>
        <dbReference type="EMBL" id="QAY60360.1"/>
    </source>
</evidence>
<dbReference type="EMBL" id="CP035494">
    <property type="protein sequence ID" value="QAY60360.1"/>
    <property type="molecule type" value="Genomic_DNA"/>
</dbReference>
<dbReference type="RefSeq" id="WP_129389598.1">
    <property type="nucleotide sequence ID" value="NZ_CP035494.1"/>
</dbReference>
<dbReference type="AlphaFoldDB" id="A0A4P6EDL2"/>
<accession>A0A4P6EDL2</accession>